<accession>A0AAV5I8W9</accession>
<proteinExistence type="predicted"/>
<dbReference type="SMART" id="SM00248">
    <property type="entry name" value="ANK"/>
    <property type="match status" value="3"/>
</dbReference>
<protein>
    <recommendedName>
        <fullName evidence="3">DUF4219 domain-containing protein</fullName>
    </recommendedName>
</protein>
<reference evidence="1 2" key="1">
    <citation type="journal article" date="2021" name="Commun. Biol.">
        <title>The genome of Shorea leprosula (Dipterocarpaceae) highlights the ecological relevance of drought in aseasonal tropical rainforests.</title>
        <authorList>
            <person name="Ng K.K.S."/>
            <person name="Kobayashi M.J."/>
            <person name="Fawcett J.A."/>
            <person name="Hatakeyama M."/>
            <person name="Paape T."/>
            <person name="Ng C.H."/>
            <person name="Ang C.C."/>
            <person name="Tnah L.H."/>
            <person name="Lee C.T."/>
            <person name="Nishiyama T."/>
            <person name="Sese J."/>
            <person name="O'Brien M.J."/>
            <person name="Copetti D."/>
            <person name="Mohd Noor M.I."/>
            <person name="Ong R.C."/>
            <person name="Putra M."/>
            <person name="Sireger I.Z."/>
            <person name="Indrioko S."/>
            <person name="Kosugi Y."/>
            <person name="Izuno A."/>
            <person name="Isagi Y."/>
            <person name="Lee S.L."/>
            <person name="Shimizu K.K."/>
        </authorList>
    </citation>
    <scope>NUCLEOTIDE SEQUENCE [LARGE SCALE GENOMIC DNA]</scope>
    <source>
        <strain evidence="1">214</strain>
    </source>
</reference>
<dbReference type="Gene3D" id="1.25.40.20">
    <property type="entry name" value="Ankyrin repeat-containing domain"/>
    <property type="match status" value="1"/>
</dbReference>
<keyword evidence="2" id="KW-1185">Reference proteome</keyword>
<evidence type="ECO:0000313" key="2">
    <source>
        <dbReference type="Proteomes" id="UP001054252"/>
    </source>
</evidence>
<dbReference type="AlphaFoldDB" id="A0AAV5I8W9"/>
<dbReference type="InterPro" id="IPR036770">
    <property type="entry name" value="Ankyrin_rpt-contain_sf"/>
</dbReference>
<dbReference type="GO" id="GO:0016020">
    <property type="term" value="C:membrane"/>
    <property type="evidence" value="ECO:0007669"/>
    <property type="project" value="TreeGrafter"/>
</dbReference>
<dbReference type="Pfam" id="PF00023">
    <property type="entry name" value="Ank"/>
    <property type="match status" value="1"/>
</dbReference>
<dbReference type="Pfam" id="PF14223">
    <property type="entry name" value="Retrotran_gag_2"/>
    <property type="match status" value="1"/>
</dbReference>
<dbReference type="PANTHER" id="PTHR24177">
    <property type="entry name" value="CASKIN"/>
    <property type="match status" value="1"/>
</dbReference>
<dbReference type="Proteomes" id="UP001054252">
    <property type="component" value="Unassembled WGS sequence"/>
</dbReference>
<comment type="caution">
    <text evidence="1">The sequence shown here is derived from an EMBL/GenBank/DDBJ whole genome shotgun (WGS) entry which is preliminary data.</text>
</comment>
<dbReference type="InterPro" id="IPR002110">
    <property type="entry name" value="Ankyrin_rpt"/>
</dbReference>
<evidence type="ECO:0000313" key="1">
    <source>
        <dbReference type="EMBL" id="GKU94086.1"/>
    </source>
</evidence>
<gene>
    <name evidence="1" type="ORF">SLEP1_g7620</name>
</gene>
<sequence>MATNATSNTIVPFLLELKNYKPWTIFLKNYLLTQDLWDVVETGDALPSADWSKRNAAALHAIHITCSQYVFVQIKDIGSAKDAWNKLAEMHQMWKSHSRPNLETSSVSFSIAERHTAMRLVREITREDWDTVHGIFQEYPYTMNAIINDSNETALHVAVWAGSVKIAEELIPRLSEPDLEKQDMNGNTALSFAASAGRMKIARCLVEKNRTLLTIPNKGGFIPVVLASAVGDKYLTKYLYSETPAEFLSPASPDGGKHGLWLLNYTITGKMFDISLNLLQNYPSLAVIKTSSRGDSPILTLSNEPSAFFSGSILGFWQRLIYHCIKINQHSSSNYVRISVPHQDQNEQENIMQVFFRLGALDLMFLKFSGIKKIYDLKLIHTYSLEVLKCMCEHITILSRQESLAGQVYDAFFQATKNGMEEFVVEVLKARPHIMYSYDQNLRIAFMCAVEYRQEKIFSFFCSVAAWKHLLNHTDNHDNNCLHIAGMLAPDFQLARISGAALQMQRELQWFKSQPGILSVLPELKYELRTTWTLEFLGLDKSTDLFLE</sequence>
<organism evidence="1 2">
    <name type="scientific">Rubroshorea leprosula</name>
    <dbReference type="NCBI Taxonomy" id="152421"/>
    <lineage>
        <taxon>Eukaryota</taxon>
        <taxon>Viridiplantae</taxon>
        <taxon>Streptophyta</taxon>
        <taxon>Embryophyta</taxon>
        <taxon>Tracheophyta</taxon>
        <taxon>Spermatophyta</taxon>
        <taxon>Magnoliopsida</taxon>
        <taxon>eudicotyledons</taxon>
        <taxon>Gunneridae</taxon>
        <taxon>Pentapetalae</taxon>
        <taxon>rosids</taxon>
        <taxon>malvids</taxon>
        <taxon>Malvales</taxon>
        <taxon>Dipterocarpaceae</taxon>
        <taxon>Rubroshorea</taxon>
    </lineage>
</organism>
<evidence type="ECO:0008006" key="3">
    <source>
        <dbReference type="Google" id="ProtNLM"/>
    </source>
</evidence>
<dbReference type="SUPFAM" id="SSF48403">
    <property type="entry name" value="Ankyrin repeat"/>
    <property type="match status" value="1"/>
</dbReference>
<name>A0AAV5I8W9_9ROSI</name>
<dbReference type="PANTHER" id="PTHR24177:SF329">
    <property type="entry name" value="ANKYRIN REPEAT PROTEIN"/>
    <property type="match status" value="1"/>
</dbReference>
<dbReference type="EMBL" id="BPVZ01000007">
    <property type="protein sequence ID" value="GKU94086.1"/>
    <property type="molecule type" value="Genomic_DNA"/>
</dbReference>